<evidence type="ECO:0000313" key="4">
    <source>
        <dbReference type="Proteomes" id="UP000643554"/>
    </source>
</evidence>
<evidence type="ECO:0000259" key="1">
    <source>
        <dbReference type="Pfam" id="PF08279"/>
    </source>
</evidence>
<dbReference type="Proteomes" id="UP000618343">
    <property type="component" value="Unassembled WGS sequence"/>
</dbReference>
<dbReference type="EMBL" id="DQUI01000058">
    <property type="protein sequence ID" value="HIP84432.1"/>
    <property type="molecule type" value="Genomic_DNA"/>
</dbReference>
<comment type="caution">
    <text evidence="2">The sequence shown here is derived from an EMBL/GenBank/DDBJ whole genome shotgun (WGS) entry which is preliminary data.</text>
</comment>
<name>A0A832Z7R9_9EURY</name>
<dbReference type="EMBL" id="DQUO01000002">
    <property type="protein sequence ID" value="HIP90776.1"/>
    <property type="molecule type" value="Genomic_DNA"/>
</dbReference>
<dbReference type="AlphaFoldDB" id="A0A832Z7R9"/>
<dbReference type="InterPro" id="IPR013196">
    <property type="entry name" value="HTH_11"/>
</dbReference>
<sequence length="127" mass="15123">MEREYDSINLDFWTFLKEAYKRNIKLDLGHFIILMKLLEINREYRDLIEKYGKRDARKILEDKGIFSKNSEYVSGEYLKRFISRSSRGAVYSRIKDLQSLGFEIKTKPGALGGYRLVKTPKWFKLLD</sequence>
<feature type="domain" description="Helix-turn-helix type 11" evidence="1">
    <location>
        <begin position="66"/>
        <end position="115"/>
    </location>
</feature>
<dbReference type="Proteomes" id="UP000643554">
    <property type="component" value="Unassembled WGS sequence"/>
</dbReference>
<proteinExistence type="predicted"/>
<dbReference type="Pfam" id="PF08279">
    <property type="entry name" value="HTH_11"/>
    <property type="match status" value="1"/>
</dbReference>
<dbReference type="Gene3D" id="1.10.10.10">
    <property type="entry name" value="Winged helix-like DNA-binding domain superfamily/Winged helix DNA-binding domain"/>
    <property type="match status" value="1"/>
</dbReference>
<dbReference type="InterPro" id="IPR036388">
    <property type="entry name" value="WH-like_DNA-bd_sf"/>
</dbReference>
<protein>
    <submittedName>
        <fullName evidence="2">HTH domain-containing protein</fullName>
    </submittedName>
</protein>
<evidence type="ECO:0000313" key="3">
    <source>
        <dbReference type="EMBL" id="HIP90776.1"/>
    </source>
</evidence>
<accession>A0A832Z7R9</accession>
<organism evidence="2 4">
    <name type="scientific">Methanothermococcus okinawensis</name>
    <dbReference type="NCBI Taxonomy" id="155863"/>
    <lineage>
        <taxon>Archaea</taxon>
        <taxon>Methanobacteriati</taxon>
        <taxon>Methanobacteriota</taxon>
        <taxon>Methanomada group</taxon>
        <taxon>Methanococci</taxon>
        <taxon>Methanococcales</taxon>
        <taxon>Methanococcaceae</taxon>
        <taxon>Methanothermococcus</taxon>
    </lineage>
</organism>
<gene>
    <name evidence="2" type="ORF">EYH15_02970</name>
    <name evidence="3" type="ORF">EYH21_00520</name>
</gene>
<reference evidence="2" key="1">
    <citation type="journal article" date="2020" name="ISME J.">
        <title>Gammaproteobacteria mediating utilization of methyl-, sulfur- and petroleum organic compounds in deep ocean hydrothermal plumes.</title>
        <authorList>
            <person name="Zhou Z."/>
            <person name="Liu Y."/>
            <person name="Pan J."/>
            <person name="Cron B.R."/>
            <person name="Toner B.M."/>
            <person name="Anantharaman K."/>
            <person name="Breier J.A."/>
            <person name="Dick G.J."/>
            <person name="Li M."/>
        </authorList>
    </citation>
    <scope>NUCLEOTIDE SEQUENCE</scope>
    <source>
        <strain evidence="2">SZUA-1453</strain>
        <strain evidence="3">SZUA-1471</strain>
    </source>
</reference>
<evidence type="ECO:0000313" key="2">
    <source>
        <dbReference type="EMBL" id="HIP84432.1"/>
    </source>
</evidence>